<dbReference type="EMBL" id="JAGQLF010000095">
    <property type="protein sequence ID" value="MCA9387351.1"/>
    <property type="molecule type" value="Genomic_DNA"/>
</dbReference>
<dbReference type="PANTHER" id="PTHR36966:SF1">
    <property type="entry name" value="REP-ASSOCIATED TYROSINE TRANSPOSASE"/>
    <property type="match status" value="1"/>
</dbReference>
<dbReference type="GO" id="GO:0004803">
    <property type="term" value="F:transposase activity"/>
    <property type="evidence" value="ECO:0007669"/>
    <property type="project" value="InterPro"/>
</dbReference>
<dbReference type="GO" id="GO:0043565">
    <property type="term" value="F:sequence-specific DNA binding"/>
    <property type="evidence" value="ECO:0007669"/>
    <property type="project" value="TreeGrafter"/>
</dbReference>
<dbReference type="PANTHER" id="PTHR36966">
    <property type="entry name" value="REP-ASSOCIATED TYROSINE TRANSPOSASE"/>
    <property type="match status" value="1"/>
</dbReference>
<evidence type="ECO:0000313" key="2">
    <source>
        <dbReference type="EMBL" id="MCA9387351.1"/>
    </source>
</evidence>
<feature type="domain" description="Transposase IS200-like" evidence="1">
    <location>
        <begin position="21"/>
        <end position="210"/>
    </location>
</feature>
<organism evidence="2 3">
    <name type="scientific">Candidatus Dojkabacteria bacterium</name>
    <dbReference type="NCBI Taxonomy" id="2099670"/>
    <lineage>
        <taxon>Bacteria</taxon>
        <taxon>Candidatus Dojkabacteria</taxon>
    </lineage>
</organism>
<dbReference type="AlphaFoldDB" id="A0A955LC63"/>
<accession>A0A955LC63</accession>
<proteinExistence type="predicted"/>
<dbReference type="SMART" id="SM01321">
    <property type="entry name" value="Y1_Tnp"/>
    <property type="match status" value="1"/>
</dbReference>
<name>A0A955LC63_9BACT</name>
<dbReference type="Proteomes" id="UP000714915">
    <property type="component" value="Unassembled WGS sequence"/>
</dbReference>
<feature type="non-terminal residue" evidence="2">
    <location>
        <position position="211"/>
    </location>
</feature>
<reference evidence="2" key="1">
    <citation type="submission" date="2020-04" db="EMBL/GenBank/DDBJ databases">
        <authorList>
            <person name="Zhang T."/>
        </authorList>
    </citation>
    <scope>NUCLEOTIDE SEQUENCE</scope>
    <source>
        <strain evidence="2">HKST-UBA09</strain>
    </source>
</reference>
<reference evidence="2" key="2">
    <citation type="journal article" date="2021" name="Microbiome">
        <title>Successional dynamics and alternative stable states in a saline activated sludge microbial community over 9 years.</title>
        <authorList>
            <person name="Wang Y."/>
            <person name="Ye J."/>
            <person name="Ju F."/>
            <person name="Liu L."/>
            <person name="Boyd J.A."/>
            <person name="Deng Y."/>
            <person name="Parks D.H."/>
            <person name="Jiang X."/>
            <person name="Yin X."/>
            <person name="Woodcroft B.J."/>
            <person name="Tyson G.W."/>
            <person name="Hugenholtz P."/>
            <person name="Polz M.F."/>
            <person name="Zhang T."/>
        </authorList>
    </citation>
    <scope>NUCLEOTIDE SEQUENCE</scope>
    <source>
        <strain evidence="2">HKST-UBA09</strain>
    </source>
</reference>
<comment type="caution">
    <text evidence="2">The sequence shown here is derived from an EMBL/GenBank/DDBJ whole genome shotgun (WGS) entry which is preliminary data.</text>
</comment>
<dbReference type="SUPFAM" id="SSF143422">
    <property type="entry name" value="Transposase IS200-like"/>
    <property type="match status" value="1"/>
</dbReference>
<dbReference type="InterPro" id="IPR036515">
    <property type="entry name" value="Transposase_17_sf"/>
</dbReference>
<dbReference type="InterPro" id="IPR052715">
    <property type="entry name" value="RAYT_transposase"/>
</dbReference>
<sequence length="211" mass="24640">MEKFRNKYKVDSNRLKGYDYSSSGAYFINICTKNMYHHFGSVDNSEMHLNEYGRIVHDIWKEIPKKFHNVQLDEFIIMPNHMHGIIIIINEFGDMIHRVPEENASRDAIHRISEKSIEELDAMNRVSHELIMDHSDTINRACTNEGGVTGQDNPMGSGSVGEVVRWFKGRSSYEINKINPKIFAWQSNYYEHIIRNQSAFENIQNYIINNP</sequence>
<protein>
    <submittedName>
        <fullName evidence="2">Transposase</fullName>
    </submittedName>
</protein>
<evidence type="ECO:0000313" key="3">
    <source>
        <dbReference type="Proteomes" id="UP000714915"/>
    </source>
</evidence>
<dbReference type="InterPro" id="IPR002686">
    <property type="entry name" value="Transposase_17"/>
</dbReference>
<dbReference type="GO" id="GO:0006313">
    <property type="term" value="P:DNA transposition"/>
    <property type="evidence" value="ECO:0007669"/>
    <property type="project" value="InterPro"/>
</dbReference>
<dbReference type="Gene3D" id="3.30.70.1290">
    <property type="entry name" value="Transposase IS200-like"/>
    <property type="match status" value="1"/>
</dbReference>
<evidence type="ECO:0000259" key="1">
    <source>
        <dbReference type="SMART" id="SM01321"/>
    </source>
</evidence>
<gene>
    <name evidence="2" type="ORF">KC669_04930</name>
</gene>